<comment type="caution">
    <text evidence="4">The sequence shown here is derived from an EMBL/GenBank/DDBJ whole genome shotgun (WGS) entry which is preliminary data.</text>
</comment>
<dbReference type="PANTHER" id="PTHR24198">
    <property type="entry name" value="ANKYRIN REPEAT AND PROTEIN KINASE DOMAIN-CONTAINING PROTEIN"/>
    <property type="match status" value="1"/>
</dbReference>
<dbReference type="PROSITE" id="PS50088">
    <property type="entry name" value="ANK_REPEAT"/>
    <property type="match status" value="10"/>
</dbReference>
<dbReference type="PANTHER" id="PTHR24198:SF165">
    <property type="entry name" value="ANKYRIN REPEAT-CONTAINING PROTEIN-RELATED"/>
    <property type="match status" value="1"/>
</dbReference>
<feature type="repeat" description="ANK" evidence="3">
    <location>
        <begin position="524"/>
        <end position="561"/>
    </location>
</feature>
<dbReference type="InterPro" id="IPR002110">
    <property type="entry name" value="Ankyrin_rpt"/>
</dbReference>
<feature type="repeat" description="ANK" evidence="3">
    <location>
        <begin position="682"/>
        <end position="714"/>
    </location>
</feature>
<protein>
    <submittedName>
        <fullName evidence="4">Uncharacterized protein</fullName>
    </submittedName>
</protein>
<evidence type="ECO:0000256" key="2">
    <source>
        <dbReference type="ARBA" id="ARBA00023043"/>
    </source>
</evidence>
<evidence type="ECO:0000256" key="3">
    <source>
        <dbReference type="PROSITE-ProRule" id="PRU00023"/>
    </source>
</evidence>
<feature type="repeat" description="ANK" evidence="3">
    <location>
        <begin position="963"/>
        <end position="1001"/>
    </location>
</feature>
<dbReference type="Proteomes" id="UP000766486">
    <property type="component" value="Unassembled WGS sequence"/>
</dbReference>
<evidence type="ECO:0000256" key="1">
    <source>
        <dbReference type="ARBA" id="ARBA00022737"/>
    </source>
</evidence>
<dbReference type="Gene3D" id="1.25.40.20">
    <property type="entry name" value="Ankyrin repeat-containing domain"/>
    <property type="match status" value="9"/>
</dbReference>
<feature type="repeat" description="ANK" evidence="3">
    <location>
        <begin position="18"/>
        <end position="50"/>
    </location>
</feature>
<dbReference type="EMBL" id="CABFNS010000755">
    <property type="protein sequence ID" value="VUC26765.1"/>
    <property type="molecule type" value="Genomic_DNA"/>
</dbReference>
<feature type="repeat" description="ANK" evidence="3">
    <location>
        <begin position="490"/>
        <end position="523"/>
    </location>
</feature>
<accession>A0ABY6U6K8</accession>
<feature type="repeat" description="ANK" evidence="3">
    <location>
        <begin position="51"/>
        <end position="83"/>
    </location>
</feature>
<keyword evidence="2 3" id="KW-0040">ANK repeat</keyword>
<organism evidence="4 5">
    <name type="scientific">Bionectria ochroleuca</name>
    <name type="common">Gliocladium roseum</name>
    <dbReference type="NCBI Taxonomy" id="29856"/>
    <lineage>
        <taxon>Eukaryota</taxon>
        <taxon>Fungi</taxon>
        <taxon>Dikarya</taxon>
        <taxon>Ascomycota</taxon>
        <taxon>Pezizomycotina</taxon>
        <taxon>Sordariomycetes</taxon>
        <taxon>Hypocreomycetidae</taxon>
        <taxon>Hypocreales</taxon>
        <taxon>Bionectriaceae</taxon>
        <taxon>Clonostachys</taxon>
    </lineage>
</organism>
<dbReference type="InterPro" id="IPR036770">
    <property type="entry name" value="Ankyrin_rpt-contain_sf"/>
</dbReference>
<evidence type="ECO:0000313" key="4">
    <source>
        <dbReference type="EMBL" id="VUC26765.1"/>
    </source>
</evidence>
<gene>
    <name evidence="4" type="ORF">CLO192961_LOCUS194116</name>
</gene>
<dbReference type="SMART" id="SM00248">
    <property type="entry name" value="ANK"/>
    <property type="match status" value="28"/>
</dbReference>
<feature type="repeat" description="ANK" evidence="3">
    <location>
        <begin position="927"/>
        <end position="962"/>
    </location>
</feature>
<dbReference type="SUPFAM" id="SSF140860">
    <property type="entry name" value="Pseudo ankyrin repeat-like"/>
    <property type="match status" value="1"/>
</dbReference>
<keyword evidence="1" id="KW-0677">Repeat</keyword>
<feature type="repeat" description="ANK" evidence="3">
    <location>
        <begin position="715"/>
        <end position="751"/>
    </location>
</feature>
<dbReference type="Pfam" id="PF12796">
    <property type="entry name" value="Ank_2"/>
    <property type="match status" value="4"/>
</dbReference>
<dbReference type="PROSITE" id="PS50297">
    <property type="entry name" value="ANK_REP_REGION"/>
    <property type="match status" value="6"/>
</dbReference>
<feature type="repeat" description="ANK" evidence="3">
    <location>
        <begin position="640"/>
        <end position="661"/>
    </location>
</feature>
<sequence length="1443" mass="158108">MPLYVIEHLGPNDTKDGDDRTPLSYAAERGTANMVKFFLSHGADPKSDCRCGMTPIHWATQFGNVEIVKVLLEAGVSPLIPTTKPDPFNVYHGSDWSFGQTPLEEAFTEHNEAIIECFMPFITPEYANKCLHLARGAKNVEAVLKTGQADVDCFVSGYTRLFRATVAYDFEIMKILLQHGADVNKRCGGGSYNNDGVLAVQVDYPRGPMPIHAFAGYEQSYTRGRTDGENAEKCLRLLLDSGADINATTEGENFQHRGNFTPLFYAVKKSIHLSHFAVVDNTGEKLASILLNAGADPKAKLGYGCTLVHLANPECLPLFDLLIAHSADVNAKNGKGRAPILDLIQQYSAKLDIKVFDKLIECGADVNTSDNEGNTIFHMILGNLAKFKMGDLPFFQLLVRSGADINKQNKKGKPPLFMYKISRELWPRYGWNQDDETLLGALVEAGLDMRSYNGQGETILSKLISKYRCEIKVIEKFIRLGADITALNKDGSTMLHVAVKRKLSLDWIKFLSSKGVDPLARDEKGRTPIHVAVESYSADGTGRSVVRHLMELGISPAARDGFGSTTLHLACKRERDSSMHREYQYDWVDAILKTDILGDQDVNARDSSGATPLHNAAGVSEITIAKLLRAGADPTALTLEGLSPLHIACRDGKPNVVGLLLATYQERGDLGEMVNLVDSRGEGRTGLHLAARAGMPESVSYLLSSGADIASIDKHGLTALHVLVEAPLDTAWLETLDLLLGFGADLNAKASVERGSATVLDLAVGKDHQAMIQALVRHGATSQGSTISQSLEPVISIETLHDLLESRNSPDIVEKVEKLLDTNDYPTIKEFVRLGGNLMVTDQWRNSTIIHKMVDRGSISLLNYFSDEVSKVDQSPWMVEEDNPGTLLARACERTLPSLDIIKCLIENVGLNPNMPSDRRGYTYKLAKATPLHFVACGAHFWHADAVTYLLAQGADIEAKNKDGQTPLLCAISTQHPNGFWKEQTIKRLLDHGANPNFIAEGGVSCLAAADSAEVLKLLLEHGADISATLGVMDFALRNMDVEMVRVLLNAGTDPNYHDSPDGSYSEDKASSRYPLHNAARPSLSEHFSVDWDSRKQKIAKILLEGGASPYASYSDDSYVLQVIVEQNGLLVPFFELEKLDIEKRGRHARTLLLSACVIIAKPRPEARNEHERKQFPSTANPQAVLALLARGAIPDVTDDQGRTPLHCLCTMTHPYDEDHKQAFDALLSSGPSLIHAVDDAGFKPLHRVIQSGQAWAIRRLEDLGADILEPDPDGNTTLHYLAPKTVGEKASAAAAQAEFERLLAKGLNINARNNKGETPLFLCIPAAWSGTRDPTSNSNSSHPKYALENDVSPSDVLDLYISLGADIFTTDNEGKTLLHAAAGRRIDNPKDDEDQVKHMENVFKRLMDMGLDPRQEDAQMRTPIDMAVARGRKGIVDLFAER</sequence>
<name>A0ABY6U6K8_BIOOC</name>
<dbReference type="PRINTS" id="PR01415">
    <property type="entry name" value="ANKYRIN"/>
</dbReference>
<proteinExistence type="predicted"/>
<keyword evidence="5" id="KW-1185">Reference proteome</keyword>
<feature type="repeat" description="ANK" evidence="3">
    <location>
        <begin position="156"/>
        <end position="188"/>
    </location>
</feature>
<reference evidence="4 5" key="1">
    <citation type="submission" date="2019-06" db="EMBL/GenBank/DDBJ databases">
        <authorList>
            <person name="Broberg M."/>
        </authorList>
    </citation>
    <scope>NUCLEOTIDE SEQUENCE [LARGE SCALE GENOMIC DNA]</scope>
</reference>
<evidence type="ECO:0000313" key="5">
    <source>
        <dbReference type="Proteomes" id="UP000766486"/>
    </source>
</evidence>
<dbReference type="SUPFAM" id="SSF48403">
    <property type="entry name" value="Ankyrin repeat"/>
    <property type="match status" value="5"/>
</dbReference>